<accession>A0A640S1X9</accession>
<organism evidence="3 5">
    <name type="scientific">Streptomyces caniferus</name>
    <dbReference type="NCBI Taxonomy" id="285557"/>
    <lineage>
        <taxon>Bacteria</taxon>
        <taxon>Bacillati</taxon>
        <taxon>Actinomycetota</taxon>
        <taxon>Actinomycetes</taxon>
        <taxon>Kitasatosporales</taxon>
        <taxon>Streptomycetaceae</taxon>
        <taxon>Streptomyces</taxon>
    </lineage>
</organism>
<dbReference type="GeneID" id="96637740"/>
<feature type="compositionally biased region" description="Pro residues" evidence="1">
    <location>
        <begin position="20"/>
        <end position="35"/>
    </location>
</feature>
<feature type="compositionally biased region" description="Basic and acidic residues" evidence="1">
    <location>
        <begin position="9"/>
        <end position="18"/>
    </location>
</feature>
<evidence type="ECO:0008006" key="7">
    <source>
        <dbReference type="Google" id="ProtNLM"/>
    </source>
</evidence>
<proteinExistence type="predicted"/>
<feature type="transmembrane region" description="Helical" evidence="2">
    <location>
        <begin position="120"/>
        <end position="142"/>
    </location>
</feature>
<name>A0A640S1X9_9ACTN</name>
<reference evidence="4" key="2">
    <citation type="submission" date="2022-10" db="EMBL/GenBank/DDBJ databases">
        <title>The complete genomes of actinobacterial strains from the NBC collection.</title>
        <authorList>
            <person name="Joergensen T.S."/>
            <person name="Alvarez Arevalo M."/>
            <person name="Sterndorff E.B."/>
            <person name="Faurdal D."/>
            <person name="Vuksanovic O."/>
            <person name="Mourched A.-S."/>
            <person name="Charusanti P."/>
            <person name="Shaw S."/>
            <person name="Blin K."/>
            <person name="Weber T."/>
        </authorList>
    </citation>
    <scope>NUCLEOTIDE SEQUENCE</scope>
    <source>
        <strain evidence="4">NBC_01256</strain>
    </source>
</reference>
<feature type="region of interest" description="Disordered" evidence="1">
    <location>
        <begin position="1"/>
        <end position="89"/>
    </location>
</feature>
<evidence type="ECO:0000313" key="5">
    <source>
        <dbReference type="Proteomes" id="UP000435837"/>
    </source>
</evidence>
<gene>
    <name evidence="4" type="ORF">OG727_14685</name>
    <name evidence="3" type="ORF">Scani_13760</name>
</gene>
<reference evidence="3 5" key="1">
    <citation type="submission" date="2019-12" db="EMBL/GenBank/DDBJ databases">
        <title>Whole genome shotgun sequence of Streptomyces caniferus NBRC 15389.</title>
        <authorList>
            <person name="Ichikawa N."/>
            <person name="Kimura A."/>
            <person name="Kitahashi Y."/>
            <person name="Komaki H."/>
            <person name="Tamura T."/>
        </authorList>
    </citation>
    <scope>NUCLEOTIDE SEQUENCE [LARGE SCALE GENOMIC DNA]</scope>
    <source>
        <strain evidence="3 5">NBRC 15389</strain>
    </source>
</reference>
<evidence type="ECO:0000256" key="2">
    <source>
        <dbReference type="SAM" id="Phobius"/>
    </source>
</evidence>
<keyword evidence="2" id="KW-0812">Transmembrane</keyword>
<evidence type="ECO:0000313" key="6">
    <source>
        <dbReference type="Proteomes" id="UP001432292"/>
    </source>
</evidence>
<keyword evidence="2" id="KW-1133">Transmembrane helix</keyword>
<dbReference type="OrthoDB" id="4335221at2"/>
<keyword evidence="6" id="KW-1185">Reference proteome</keyword>
<feature type="compositionally biased region" description="Low complexity" evidence="1">
    <location>
        <begin position="47"/>
        <end position="60"/>
    </location>
</feature>
<dbReference type="RefSeq" id="WP_159470919.1">
    <property type="nucleotide sequence ID" value="NZ_BAAATH010000026.1"/>
</dbReference>
<dbReference type="Proteomes" id="UP000435837">
    <property type="component" value="Unassembled WGS sequence"/>
</dbReference>
<evidence type="ECO:0000313" key="4">
    <source>
        <dbReference type="EMBL" id="WUS23419.1"/>
    </source>
</evidence>
<dbReference type="AlphaFoldDB" id="A0A640S1X9"/>
<dbReference type="Proteomes" id="UP001432292">
    <property type="component" value="Chromosome"/>
</dbReference>
<feature type="region of interest" description="Disordered" evidence="1">
    <location>
        <begin position="149"/>
        <end position="188"/>
    </location>
</feature>
<evidence type="ECO:0000256" key="1">
    <source>
        <dbReference type="SAM" id="MobiDB-lite"/>
    </source>
</evidence>
<evidence type="ECO:0000313" key="3">
    <source>
        <dbReference type="EMBL" id="GFE05108.1"/>
    </source>
</evidence>
<sequence>MTRGGQARWNDETQRWEDGTPPPAPYTGPMPPRPSFAPSAAGGGAPAGAAPPLATGPSAADPLAAEPRPADPPATDPLASRAPAAEPFFPRTPPADWFVAPEPAFGPEYVTEPAVRHRSVGLMAGAAVAVIAAAVGGGYLLWGHGGDDPPAARPAARTKASASDDTATASPTGESSGGTAATRTATPLSTALPDGYRLVHDKKGFTLAVPRTWERSERRTGVFYTAPDDRRLLQIFEIKEPDTTPYEALETASRGLSGNPGYKEISLEPLGYPGPGTDATQLVYAYDSERLDERVKVVDCAFTVADGRQFAVLVLGPEANWPEQEWTQQNMLQSFVPHG</sequence>
<feature type="compositionally biased region" description="Low complexity" evidence="1">
    <location>
        <begin position="153"/>
        <end position="186"/>
    </location>
</feature>
<protein>
    <recommendedName>
        <fullName evidence="7">Serine/arginine repetitive matrix protein 2</fullName>
    </recommendedName>
</protein>
<dbReference type="EMBL" id="CP108473">
    <property type="protein sequence ID" value="WUS23419.1"/>
    <property type="molecule type" value="Genomic_DNA"/>
</dbReference>
<dbReference type="EMBL" id="BLIN01000002">
    <property type="protein sequence ID" value="GFE05108.1"/>
    <property type="molecule type" value="Genomic_DNA"/>
</dbReference>
<keyword evidence="2" id="KW-0472">Membrane</keyword>